<dbReference type="InterPro" id="IPR039425">
    <property type="entry name" value="RNA_pol_sigma-70-like"/>
</dbReference>
<keyword evidence="2" id="KW-0805">Transcription regulation</keyword>
<evidence type="ECO:0000256" key="3">
    <source>
        <dbReference type="ARBA" id="ARBA00023082"/>
    </source>
</evidence>
<dbReference type="InterPro" id="IPR007627">
    <property type="entry name" value="RNA_pol_sigma70_r2"/>
</dbReference>
<dbReference type="SUPFAM" id="SSF88946">
    <property type="entry name" value="Sigma2 domain of RNA polymerase sigma factors"/>
    <property type="match status" value="1"/>
</dbReference>
<evidence type="ECO:0000256" key="1">
    <source>
        <dbReference type="ARBA" id="ARBA00010641"/>
    </source>
</evidence>
<reference evidence="8 9" key="1">
    <citation type="submission" date="2021-02" db="EMBL/GenBank/DDBJ databases">
        <title>De Novo genome assembly of isolated myxobacteria.</title>
        <authorList>
            <person name="Stevens D.C."/>
        </authorList>
    </citation>
    <scope>NUCLEOTIDE SEQUENCE [LARGE SCALE GENOMIC DNA]</scope>
    <source>
        <strain evidence="8 9">ATCC 29039</strain>
    </source>
</reference>
<keyword evidence="4" id="KW-0238">DNA-binding</keyword>
<comment type="similarity">
    <text evidence="1">Belongs to the sigma-70 factor family. ECF subfamily.</text>
</comment>
<comment type="caution">
    <text evidence="8">The sequence shown here is derived from an EMBL/GenBank/DDBJ whole genome shotgun (WGS) entry which is preliminary data.</text>
</comment>
<evidence type="ECO:0000256" key="2">
    <source>
        <dbReference type="ARBA" id="ARBA00023015"/>
    </source>
</evidence>
<dbReference type="Gene3D" id="1.10.10.10">
    <property type="entry name" value="Winged helix-like DNA-binding domain superfamily/Winged helix DNA-binding domain"/>
    <property type="match status" value="1"/>
</dbReference>
<evidence type="ECO:0000313" key="9">
    <source>
        <dbReference type="Proteomes" id="UP000664052"/>
    </source>
</evidence>
<gene>
    <name evidence="8" type="ORF">JYK02_23335</name>
</gene>
<dbReference type="InterPro" id="IPR036388">
    <property type="entry name" value="WH-like_DNA-bd_sf"/>
</dbReference>
<organism evidence="8 9">
    <name type="scientific">Corallococcus macrosporus</name>
    <dbReference type="NCBI Taxonomy" id="35"/>
    <lineage>
        <taxon>Bacteria</taxon>
        <taxon>Pseudomonadati</taxon>
        <taxon>Myxococcota</taxon>
        <taxon>Myxococcia</taxon>
        <taxon>Myxococcales</taxon>
        <taxon>Cystobacterineae</taxon>
        <taxon>Myxococcaceae</taxon>
        <taxon>Corallococcus</taxon>
    </lineage>
</organism>
<evidence type="ECO:0000259" key="6">
    <source>
        <dbReference type="Pfam" id="PF04542"/>
    </source>
</evidence>
<dbReference type="PANTHER" id="PTHR43133:SF8">
    <property type="entry name" value="RNA POLYMERASE SIGMA FACTOR HI_1459-RELATED"/>
    <property type="match status" value="1"/>
</dbReference>
<keyword evidence="9" id="KW-1185">Reference proteome</keyword>
<dbReference type="NCBIfam" id="TIGR02937">
    <property type="entry name" value="sigma70-ECF"/>
    <property type="match status" value="1"/>
</dbReference>
<feature type="domain" description="RNA polymerase sigma factor 70 region 4 type 2" evidence="7">
    <location>
        <begin position="118"/>
        <end position="168"/>
    </location>
</feature>
<dbReference type="Gene3D" id="1.10.1740.10">
    <property type="match status" value="1"/>
</dbReference>
<dbReference type="InterPro" id="IPR013249">
    <property type="entry name" value="RNA_pol_sigma70_r4_t2"/>
</dbReference>
<dbReference type="RefSeq" id="WP_207054130.1">
    <property type="nucleotide sequence ID" value="NZ_JAFIMU010000007.1"/>
</dbReference>
<accession>A0ABS3DGK6</accession>
<dbReference type="InterPro" id="IPR014284">
    <property type="entry name" value="RNA_pol_sigma-70_dom"/>
</dbReference>
<keyword evidence="5" id="KW-0804">Transcription</keyword>
<dbReference type="InterPro" id="IPR013325">
    <property type="entry name" value="RNA_pol_sigma_r2"/>
</dbReference>
<feature type="domain" description="RNA polymerase sigma-70 region 2" evidence="6">
    <location>
        <begin position="18"/>
        <end position="85"/>
    </location>
</feature>
<evidence type="ECO:0000256" key="4">
    <source>
        <dbReference type="ARBA" id="ARBA00023125"/>
    </source>
</evidence>
<dbReference type="Proteomes" id="UP000664052">
    <property type="component" value="Unassembled WGS sequence"/>
</dbReference>
<sequence length="181" mass="20981">MTNAGERVALNYDHWQDKYYQLLLPIAERLCRGAQGLDPKDLVQETLLRFIKHFAGSLDDRGDEPMDGWLIAVMNRHFVDLQRSAMGRKRAEDDPTITRWTLGQGENTSTYERITPERFDRAVDQLPQLQRVTFLLHVQGLGNQEIARRLNIKPNAVAKRLFDARQRLNELLLPYVDEGTH</sequence>
<dbReference type="SUPFAM" id="SSF88659">
    <property type="entry name" value="Sigma3 and sigma4 domains of RNA polymerase sigma factors"/>
    <property type="match status" value="1"/>
</dbReference>
<dbReference type="PANTHER" id="PTHR43133">
    <property type="entry name" value="RNA POLYMERASE ECF-TYPE SIGMA FACTO"/>
    <property type="match status" value="1"/>
</dbReference>
<dbReference type="EMBL" id="JAFIMU010000007">
    <property type="protein sequence ID" value="MBN8230450.1"/>
    <property type="molecule type" value="Genomic_DNA"/>
</dbReference>
<evidence type="ECO:0000259" key="7">
    <source>
        <dbReference type="Pfam" id="PF08281"/>
    </source>
</evidence>
<evidence type="ECO:0000256" key="5">
    <source>
        <dbReference type="ARBA" id="ARBA00023163"/>
    </source>
</evidence>
<protein>
    <submittedName>
        <fullName evidence="8">RNA polymerase sigma factor</fullName>
    </submittedName>
</protein>
<dbReference type="InterPro" id="IPR013324">
    <property type="entry name" value="RNA_pol_sigma_r3/r4-like"/>
</dbReference>
<evidence type="ECO:0000313" key="8">
    <source>
        <dbReference type="EMBL" id="MBN8230450.1"/>
    </source>
</evidence>
<keyword evidence="3" id="KW-0731">Sigma factor</keyword>
<dbReference type="Pfam" id="PF08281">
    <property type="entry name" value="Sigma70_r4_2"/>
    <property type="match status" value="1"/>
</dbReference>
<name>A0ABS3DGK6_9BACT</name>
<proteinExistence type="inferred from homology"/>
<dbReference type="Pfam" id="PF04542">
    <property type="entry name" value="Sigma70_r2"/>
    <property type="match status" value="1"/>
</dbReference>